<accession>E0SPP3</accession>
<protein>
    <recommendedName>
        <fullName evidence="4">DUF5320 domain-containing protein</fullName>
    </recommendedName>
</protein>
<dbReference type="STRING" id="583356.Igag_1295"/>
<dbReference type="AlphaFoldDB" id="E0SPP3"/>
<sequence>MPNGWHYWWGPGPKRHHVWWWLAYYSGATPVSPPPPGMPGWYWFLELLRKGYRIPWLPYTYPPRDPREELEYIRSYKETLERDLKELQDELKSVEERIKELEEKVKK</sequence>
<dbReference type="HOGENOM" id="CLU_2204091_0_0_2"/>
<feature type="coiled-coil region" evidence="1">
    <location>
        <begin position="70"/>
        <end position="104"/>
    </location>
</feature>
<name>E0SPP3_IGNAA</name>
<proteinExistence type="predicted"/>
<evidence type="ECO:0000313" key="2">
    <source>
        <dbReference type="EMBL" id="ADM28099.1"/>
    </source>
</evidence>
<keyword evidence="1" id="KW-0175">Coiled coil</keyword>
<evidence type="ECO:0000313" key="3">
    <source>
        <dbReference type="Proteomes" id="UP000001304"/>
    </source>
</evidence>
<gene>
    <name evidence="2" type="ordered locus">Igag_1295</name>
</gene>
<keyword evidence="3" id="KW-1185">Reference proteome</keyword>
<dbReference type="KEGG" id="iag:Igag_1295"/>
<dbReference type="BioCyc" id="IAGG583356:GHAH-1279-MONOMER"/>
<organism evidence="2 3">
    <name type="scientific">Ignisphaera aggregans (strain DSM 17230 / JCM 13409 / AQ1.S1)</name>
    <dbReference type="NCBI Taxonomy" id="583356"/>
    <lineage>
        <taxon>Archaea</taxon>
        <taxon>Thermoproteota</taxon>
        <taxon>Thermoprotei</taxon>
        <taxon>Desulfurococcales</taxon>
        <taxon>Desulfurococcaceae</taxon>
        <taxon>Ignisphaera</taxon>
    </lineage>
</organism>
<dbReference type="Proteomes" id="UP000001304">
    <property type="component" value="Chromosome"/>
</dbReference>
<evidence type="ECO:0008006" key="4">
    <source>
        <dbReference type="Google" id="ProtNLM"/>
    </source>
</evidence>
<reference evidence="2 3" key="1">
    <citation type="journal article" date="2010" name="Stand. Genomic Sci.">
        <title>Complete genome sequence of Ignisphaera aggregans type strain (AQ1.S1).</title>
        <authorList>
            <person name="Goker M."/>
            <person name="Held B."/>
            <person name="Lapidus A."/>
            <person name="Nolan M."/>
            <person name="Spring S."/>
            <person name="Yasawong M."/>
            <person name="Lucas S."/>
            <person name="Glavina Del Rio T."/>
            <person name="Tice H."/>
            <person name="Cheng J.F."/>
            <person name="Goodwin L."/>
            <person name="Tapia R."/>
            <person name="Pitluck S."/>
            <person name="Liolios K."/>
            <person name="Ivanova N."/>
            <person name="Mavromatis K."/>
            <person name="Mikhailova N."/>
            <person name="Pati A."/>
            <person name="Chen A."/>
            <person name="Palaniappan K."/>
            <person name="Brambilla E."/>
            <person name="Land M."/>
            <person name="Hauser L."/>
            <person name="Chang Y.J."/>
            <person name="Jeffries C.D."/>
            <person name="Brettin T."/>
            <person name="Detter J.C."/>
            <person name="Han C."/>
            <person name="Rohde M."/>
            <person name="Sikorski J."/>
            <person name="Woyke T."/>
            <person name="Bristow J."/>
            <person name="Eisen J.A."/>
            <person name="Markowitz V."/>
            <person name="Hugenholtz P."/>
            <person name="Kyrpides N.C."/>
            <person name="Klenk H.P."/>
        </authorList>
    </citation>
    <scope>NUCLEOTIDE SEQUENCE [LARGE SCALE GENOMIC DNA]</scope>
    <source>
        <strain evidence="3">DSM 17230 / JCM 13409 / AQ1.S1</strain>
    </source>
</reference>
<dbReference type="EMBL" id="CP002098">
    <property type="protein sequence ID" value="ADM28099.1"/>
    <property type="molecule type" value="Genomic_DNA"/>
</dbReference>
<evidence type="ECO:0000256" key="1">
    <source>
        <dbReference type="SAM" id="Coils"/>
    </source>
</evidence>